<dbReference type="EMBL" id="MU003829">
    <property type="protein sequence ID" value="KAF2718187.1"/>
    <property type="molecule type" value="Genomic_DNA"/>
</dbReference>
<comment type="caution">
    <text evidence="2">The sequence shown here is derived from an EMBL/GenBank/DDBJ whole genome shotgun (WGS) entry which is preliminary data.</text>
</comment>
<gene>
    <name evidence="2" type="ORF">K431DRAFT_287921</name>
</gene>
<reference evidence="2" key="1">
    <citation type="journal article" date="2020" name="Stud. Mycol.">
        <title>101 Dothideomycetes genomes: a test case for predicting lifestyles and emergence of pathogens.</title>
        <authorList>
            <person name="Haridas S."/>
            <person name="Albert R."/>
            <person name="Binder M."/>
            <person name="Bloem J."/>
            <person name="Labutti K."/>
            <person name="Salamov A."/>
            <person name="Andreopoulos B."/>
            <person name="Baker S."/>
            <person name="Barry K."/>
            <person name="Bills G."/>
            <person name="Bluhm B."/>
            <person name="Cannon C."/>
            <person name="Castanera R."/>
            <person name="Culley D."/>
            <person name="Daum C."/>
            <person name="Ezra D."/>
            <person name="Gonzalez J."/>
            <person name="Henrissat B."/>
            <person name="Kuo A."/>
            <person name="Liang C."/>
            <person name="Lipzen A."/>
            <person name="Lutzoni F."/>
            <person name="Magnuson J."/>
            <person name="Mondo S."/>
            <person name="Nolan M."/>
            <person name="Ohm R."/>
            <person name="Pangilinan J."/>
            <person name="Park H.-J."/>
            <person name="Ramirez L."/>
            <person name="Alfaro M."/>
            <person name="Sun H."/>
            <person name="Tritt A."/>
            <person name="Yoshinaga Y."/>
            <person name="Zwiers L.-H."/>
            <person name="Turgeon B."/>
            <person name="Goodwin S."/>
            <person name="Spatafora J."/>
            <person name="Crous P."/>
            <person name="Grigoriev I."/>
        </authorList>
    </citation>
    <scope>NUCLEOTIDE SEQUENCE</scope>
    <source>
        <strain evidence="2">CBS 116435</strain>
    </source>
</reference>
<evidence type="ECO:0000313" key="2">
    <source>
        <dbReference type="EMBL" id="KAF2718187.1"/>
    </source>
</evidence>
<evidence type="ECO:0000256" key="1">
    <source>
        <dbReference type="SAM" id="SignalP"/>
    </source>
</evidence>
<keyword evidence="3" id="KW-1185">Reference proteome</keyword>
<organism evidence="2 3">
    <name type="scientific">Polychaeton citri CBS 116435</name>
    <dbReference type="NCBI Taxonomy" id="1314669"/>
    <lineage>
        <taxon>Eukaryota</taxon>
        <taxon>Fungi</taxon>
        <taxon>Dikarya</taxon>
        <taxon>Ascomycota</taxon>
        <taxon>Pezizomycotina</taxon>
        <taxon>Dothideomycetes</taxon>
        <taxon>Dothideomycetidae</taxon>
        <taxon>Capnodiales</taxon>
        <taxon>Capnodiaceae</taxon>
        <taxon>Polychaeton</taxon>
    </lineage>
</organism>
<keyword evidence="1" id="KW-0732">Signal</keyword>
<name>A0A9P4Q088_9PEZI</name>
<feature type="signal peptide" evidence="1">
    <location>
        <begin position="1"/>
        <end position="22"/>
    </location>
</feature>
<accession>A0A9P4Q088</accession>
<dbReference type="Proteomes" id="UP000799441">
    <property type="component" value="Unassembled WGS sequence"/>
</dbReference>
<feature type="chain" id="PRO_5040178480" evidence="1">
    <location>
        <begin position="23"/>
        <end position="189"/>
    </location>
</feature>
<evidence type="ECO:0000313" key="3">
    <source>
        <dbReference type="Proteomes" id="UP000799441"/>
    </source>
</evidence>
<dbReference type="OrthoDB" id="5317242at2759"/>
<sequence length="189" mass="19886">MSPISSSKILSVALLAALTATSTPLPQAGSSSDGIETTHLAPFYLVTTTQSTSSSNSSLLANVSATSLFDPYYQTNYLLRLIDPGYLSLPTFNLTSGTLHTAASGPHNIGPEQQYNSTFVEAGSELQFAPSVQTKGNVGLWEGYLVTVGGSCEGWTICDGELGQVVIEWEGVDASCHKTFLQAVGTPPY</sequence>
<protein>
    <submittedName>
        <fullName evidence="2">Uncharacterized protein</fullName>
    </submittedName>
</protein>
<dbReference type="AlphaFoldDB" id="A0A9P4Q088"/>
<proteinExistence type="predicted"/>